<keyword evidence="4" id="KW-1185">Reference proteome</keyword>
<dbReference type="PROSITE" id="PS51782">
    <property type="entry name" value="LYSM"/>
    <property type="match status" value="1"/>
</dbReference>
<dbReference type="PANTHER" id="PTHR37423:SF2">
    <property type="entry name" value="MEMBRANE-BOUND LYTIC MUREIN TRANSGLYCOSYLASE C"/>
    <property type="match status" value="1"/>
</dbReference>
<reference evidence="3 4" key="1">
    <citation type="submission" date="2018-05" db="EMBL/GenBank/DDBJ databases">
        <title>Leucothrix arctica sp. nov., isolated from Arctic seawater.</title>
        <authorList>
            <person name="Choi A."/>
            <person name="Baek K."/>
        </authorList>
    </citation>
    <scope>NUCLEOTIDE SEQUENCE [LARGE SCALE GENOMIC DNA]</scope>
    <source>
        <strain evidence="3 4">IMCC9719</strain>
    </source>
</reference>
<comment type="caution">
    <text evidence="3">The sequence shown here is derived from an EMBL/GenBank/DDBJ whole genome shotgun (WGS) entry which is preliminary data.</text>
</comment>
<evidence type="ECO:0000313" key="3">
    <source>
        <dbReference type="EMBL" id="PWQ93004.1"/>
    </source>
</evidence>
<name>A0A317C307_9GAMM</name>
<dbReference type="Gene3D" id="1.10.530.10">
    <property type="match status" value="1"/>
</dbReference>
<dbReference type="Proteomes" id="UP000245506">
    <property type="component" value="Unassembled WGS sequence"/>
</dbReference>
<dbReference type="InterPro" id="IPR008258">
    <property type="entry name" value="Transglycosylase_SLT_dom_1"/>
</dbReference>
<dbReference type="Gene3D" id="3.10.350.10">
    <property type="entry name" value="LysM domain"/>
    <property type="match status" value="1"/>
</dbReference>
<dbReference type="SUPFAM" id="SSF53955">
    <property type="entry name" value="Lysozyme-like"/>
    <property type="match status" value="1"/>
</dbReference>
<dbReference type="InterPro" id="IPR036779">
    <property type="entry name" value="LysM_dom_sf"/>
</dbReference>
<accession>A0A317C307</accession>
<feature type="domain" description="LysM" evidence="2">
    <location>
        <begin position="247"/>
        <end position="291"/>
    </location>
</feature>
<evidence type="ECO:0000256" key="1">
    <source>
        <dbReference type="ARBA" id="ARBA00007734"/>
    </source>
</evidence>
<proteinExistence type="inferred from homology"/>
<protein>
    <recommendedName>
        <fullName evidence="2">LysM domain-containing protein</fullName>
    </recommendedName>
</protein>
<gene>
    <name evidence="3" type="ORF">DKT75_21635</name>
</gene>
<evidence type="ECO:0000259" key="2">
    <source>
        <dbReference type="PROSITE" id="PS51782"/>
    </source>
</evidence>
<dbReference type="PANTHER" id="PTHR37423">
    <property type="entry name" value="SOLUBLE LYTIC MUREIN TRANSGLYCOSYLASE-RELATED"/>
    <property type="match status" value="1"/>
</dbReference>
<evidence type="ECO:0000313" key="4">
    <source>
        <dbReference type="Proteomes" id="UP000245506"/>
    </source>
</evidence>
<dbReference type="InterPro" id="IPR018392">
    <property type="entry name" value="LysM"/>
</dbReference>
<dbReference type="EMBL" id="QGKL01000044">
    <property type="protein sequence ID" value="PWQ93004.1"/>
    <property type="molecule type" value="Genomic_DNA"/>
</dbReference>
<dbReference type="OrthoDB" id="5620293at2"/>
<dbReference type="Pfam" id="PF01464">
    <property type="entry name" value="SLT"/>
    <property type="match status" value="1"/>
</dbReference>
<dbReference type="Pfam" id="PF01476">
    <property type="entry name" value="LysM"/>
    <property type="match status" value="1"/>
</dbReference>
<dbReference type="SUPFAM" id="SSF54106">
    <property type="entry name" value="LysM domain"/>
    <property type="match status" value="1"/>
</dbReference>
<comment type="similarity">
    <text evidence="1">Belongs to the transglycosylase Slt family.</text>
</comment>
<organism evidence="3 4">
    <name type="scientific">Leucothrix arctica</name>
    <dbReference type="NCBI Taxonomy" id="1481894"/>
    <lineage>
        <taxon>Bacteria</taxon>
        <taxon>Pseudomonadati</taxon>
        <taxon>Pseudomonadota</taxon>
        <taxon>Gammaproteobacteria</taxon>
        <taxon>Thiotrichales</taxon>
        <taxon>Thiotrichaceae</taxon>
        <taxon>Leucothrix</taxon>
    </lineage>
</organism>
<dbReference type="AlphaFoldDB" id="A0A317C307"/>
<sequence length="296" mass="33921">MKLLLNASSKTSTQKVTTKAKKRSRYLPCYQYGYTKIQSKSKQYQRSITEASRKHGVNENLIKSVITAESCFKIRARSHKGARGLMQLMPATARRFGVRNSYSSHQNIGAGTRYLRWLLDRYKGNMHFALAGYNAGEGKVDRYGGIPPYKETREYVRRVMGVYKTLHGKKEVSAYGSSTAQPKTVGGLKKTRADYQRIWKQQQNKRKTASQSTQPLSERRCLEAVPNHLSYQTRLKRSGHGGRIWRRYYNLQTGENLSHVMRKTGVHINTIKRMNHLTPQSTVSAGQQLLVWECRA</sequence>
<dbReference type="CDD" id="cd00254">
    <property type="entry name" value="LT-like"/>
    <property type="match status" value="1"/>
</dbReference>
<dbReference type="InterPro" id="IPR023346">
    <property type="entry name" value="Lysozyme-like_dom_sf"/>
</dbReference>